<evidence type="ECO:0000256" key="1">
    <source>
        <dbReference type="ARBA" id="ARBA00001970"/>
    </source>
</evidence>
<sequence length="387" mass="43756">MTTKSATFYSKAHYSHAKDTPETHSFITDDVKEDRRDKAVGMWLMFCSTVLFWCLAIGGTTRLSGAGLSITRWDPIGTIIPPLNENQWKSELDLYKLTPEYKLKHATPVLQSDLPLHEFKSMWMMAYLHRLLSHLLAIVFFVPCAYFWYKGKFNSKAKKLMIACGVLLALQAVVGWFVVKSGLESDATGTTKLICPYRLALHLLLGFFLYMLLLLPAFAHLFKPVYYVEAAQSIKAYRGLVSFTITSMLITVTFGAFVAGLEAGKIYNTWPLYNGNFFPQNMNVERPMIRNFFENPGTVQFLHRNMAYITLGLVIFTYVRGRRMTLHKRALMALNGMLVLGLLQVVVGITNLLLTAPGWLSAVHQTGALSFIGMATWLMFEICHSSK</sequence>
<protein>
    <submittedName>
        <fullName evidence="13">Uncharacterized protein</fullName>
    </submittedName>
</protein>
<evidence type="ECO:0000256" key="2">
    <source>
        <dbReference type="ARBA" id="ARBA00004141"/>
    </source>
</evidence>
<feature type="transmembrane region" description="Helical" evidence="12">
    <location>
        <begin position="127"/>
        <end position="148"/>
    </location>
</feature>
<feature type="transmembrane region" description="Helical" evidence="12">
    <location>
        <begin position="301"/>
        <end position="319"/>
    </location>
</feature>
<evidence type="ECO:0000256" key="3">
    <source>
        <dbReference type="ARBA" id="ARBA00022692"/>
    </source>
</evidence>
<reference evidence="13" key="1">
    <citation type="submission" date="2020-09" db="EMBL/GenBank/DDBJ databases">
        <authorList>
            <person name="Kikuchi T."/>
        </authorList>
    </citation>
    <scope>NUCLEOTIDE SEQUENCE</scope>
    <source>
        <strain evidence="13">SH1</strain>
    </source>
</reference>
<dbReference type="GO" id="GO:0005743">
    <property type="term" value="C:mitochondrial inner membrane"/>
    <property type="evidence" value="ECO:0007669"/>
    <property type="project" value="TreeGrafter"/>
</dbReference>
<dbReference type="InterPro" id="IPR003780">
    <property type="entry name" value="COX15/CtaA_fam"/>
</dbReference>
<dbReference type="Proteomes" id="UP000783686">
    <property type="component" value="Unassembled WGS sequence"/>
</dbReference>
<comment type="pathway">
    <text evidence="10">Porphyrin-containing compound metabolism; heme A biosynthesis; heme A from heme O: step 1/1.</text>
</comment>
<keyword evidence="14" id="KW-1185">Reference proteome</keyword>
<keyword evidence="6" id="KW-0560">Oxidoreductase</keyword>
<comment type="caution">
    <text evidence="13">The sequence shown here is derived from an EMBL/GenBank/DDBJ whole genome shotgun (WGS) entry which is preliminary data.</text>
</comment>
<organism evidence="13 14">
    <name type="scientific">Bursaphelenchus okinawaensis</name>
    <dbReference type="NCBI Taxonomy" id="465554"/>
    <lineage>
        <taxon>Eukaryota</taxon>
        <taxon>Metazoa</taxon>
        <taxon>Ecdysozoa</taxon>
        <taxon>Nematoda</taxon>
        <taxon>Chromadorea</taxon>
        <taxon>Rhabditida</taxon>
        <taxon>Tylenchina</taxon>
        <taxon>Tylenchomorpha</taxon>
        <taxon>Aphelenchoidea</taxon>
        <taxon>Aphelenchoididae</taxon>
        <taxon>Bursaphelenchus</taxon>
    </lineage>
</organism>
<gene>
    <name evidence="13" type="ORF">BOKJ2_LOCUS9905</name>
</gene>
<dbReference type="EMBL" id="CAJFCW020000005">
    <property type="protein sequence ID" value="CAG9117071.1"/>
    <property type="molecule type" value="Genomic_DNA"/>
</dbReference>
<dbReference type="GO" id="GO:0016653">
    <property type="term" value="F:oxidoreductase activity, acting on NAD(P)H, heme protein as acceptor"/>
    <property type="evidence" value="ECO:0007669"/>
    <property type="project" value="TreeGrafter"/>
</dbReference>
<keyword evidence="8" id="KW-0350">Heme biosynthesis</keyword>
<evidence type="ECO:0000256" key="4">
    <source>
        <dbReference type="ARBA" id="ARBA00022723"/>
    </source>
</evidence>
<evidence type="ECO:0000256" key="8">
    <source>
        <dbReference type="ARBA" id="ARBA00023133"/>
    </source>
</evidence>
<evidence type="ECO:0000313" key="13">
    <source>
        <dbReference type="EMBL" id="CAD5222961.1"/>
    </source>
</evidence>
<dbReference type="PANTHER" id="PTHR23289">
    <property type="entry name" value="CYTOCHROME C OXIDASE ASSEMBLY PROTEIN COX15"/>
    <property type="match status" value="1"/>
</dbReference>
<comment type="catalytic activity">
    <reaction evidence="11">
        <text>Fe(II)-heme o + 2 A + H2O = Fe(II)-heme a + 2 AH2</text>
        <dbReference type="Rhea" id="RHEA:63388"/>
        <dbReference type="ChEBI" id="CHEBI:13193"/>
        <dbReference type="ChEBI" id="CHEBI:15377"/>
        <dbReference type="ChEBI" id="CHEBI:17499"/>
        <dbReference type="ChEBI" id="CHEBI:60530"/>
        <dbReference type="ChEBI" id="CHEBI:61715"/>
        <dbReference type="EC" id="1.17.99.9"/>
    </reaction>
    <physiologicalReaction direction="left-to-right" evidence="11">
        <dbReference type="Rhea" id="RHEA:63389"/>
    </physiologicalReaction>
</comment>
<keyword evidence="9 12" id="KW-0472">Membrane</keyword>
<feature type="transmembrane region" description="Helical" evidence="12">
    <location>
        <begin position="359"/>
        <end position="380"/>
    </location>
</feature>
<evidence type="ECO:0000256" key="11">
    <source>
        <dbReference type="ARBA" id="ARBA00048044"/>
    </source>
</evidence>
<dbReference type="Proteomes" id="UP000614601">
    <property type="component" value="Unassembled WGS sequence"/>
</dbReference>
<dbReference type="GO" id="GO:0046872">
    <property type="term" value="F:metal ion binding"/>
    <property type="evidence" value="ECO:0007669"/>
    <property type="project" value="UniProtKB-KW"/>
</dbReference>
<feature type="transmembrane region" description="Helical" evidence="12">
    <location>
        <begin position="240"/>
        <end position="261"/>
    </location>
</feature>
<feature type="transmembrane region" description="Helical" evidence="12">
    <location>
        <begin position="199"/>
        <end position="219"/>
    </location>
</feature>
<evidence type="ECO:0000256" key="7">
    <source>
        <dbReference type="ARBA" id="ARBA00023004"/>
    </source>
</evidence>
<dbReference type="EMBL" id="CAJFDH010000005">
    <property type="protein sequence ID" value="CAD5222961.1"/>
    <property type="molecule type" value="Genomic_DNA"/>
</dbReference>
<evidence type="ECO:0000256" key="9">
    <source>
        <dbReference type="ARBA" id="ARBA00023136"/>
    </source>
</evidence>
<comment type="subcellular location">
    <subcellularLocation>
        <location evidence="2">Membrane</location>
        <topology evidence="2">Multi-pass membrane protein</topology>
    </subcellularLocation>
</comment>
<dbReference type="GO" id="GO:0006784">
    <property type="term" value="P:heme A biosynthetic process"/>
    <property type="evidence" value="ECO:0007669"/>
    <property type="project" value="InterPro"/>
</dbReference>
<keyword evidence="4" id="KW-0479">Metal-binding</keyword>
<evidence type="ECO:0000256" key="10">
    <source>
        <dbReference type="ARBA" id="ARBA00044501"/>
    </source>
</evidence>
<keyword evidence="5 12" id="KW-1133">Transmembrane helix</keyword>
<evidence type="ECO:0000256" key="6">
    <source>
        <dbReference type="ARBA" id="ARBA00023002"/>
    </source>
</evidence>
<evidence type="ECO:0000256" key="5">
    <source>
        <dbReference type="ARBA" id="ARBA00022989"/>
    </source>
</evidence>
<dbReference type="GO" id="GO:0120547">
    <property type="term" value="F:heme A synthase activity"/>
    <property type="evidence" value="ECO:0007669"/>
    <property type="project" value="UniProtKB-EC"/>
</dbReference>
<evidence type="ECO:0000313" key="14">
    <source>
        <dbReference type="Proteomes" id="UP000614601"/>
    </source>
</evidence>
<feature type="transmembrane region" description="Helical" evidence="12">
    <location>
        <begin position="40"/>
        <end position="59"/>
    </location>
</feature>
<dbReference type="InterPro" id="IPR023754">
    <property type="entry name" value="HemeA_Synthase_type2"/>
</dbReference>
<feature type="transmembrane region" description="Helical" evidence="12">
    <location>
        <begin position="331"/>
        <end position="353"/>
    </location>
</feature>
<proteinExistence type="predicted"/>
<dbReference type="OrthoDB" id="1726137at2759"/>
<accession>A0A811L749</accession>
<comment type="cofactor">
    <cofactor evidence="1">
        <name>heme b</name>
        <dbReference type="ChEBI" id="CHEBI:60344"/>
    </cofactor>
</comment>
<keyword evidence="3 12" id="KW-0812">Transmembrane</keyword>
<dbReference type="Pfam" id="PF02628">
    <property type="entry name" value="COX15-CtaA"/>
    <property type="match status" value="1"/>
</dbReference>
<dbReference type="PANTHER" id="PTHR23289:SF2">
    <property type="entry name" value="CYTOCHROME C OXIDASE ASSEMBLY PROTEIN COX15 HOMOLOG"/>
    <property type="match status" value="1"/>
</dbReference>
<name>A0A811L749_9BILA</name>
<keyword evidence="7" id="KW-0408">Iron</keyword>
<evidence type="ECO:0000256" key="12">
    <source>
        <dbReference type="SAM" id="Phobius"/>
    </source>
</evidence>
<feature type="transmembrane region" description="Helical" evidence="12">
    <location>
        <begin position="160"/>
        <end position="179"/>
    </location>
</feature>
<dbReference type="AlphaFoldDB" id="A0A811L749"/>